<dbReference type="PROSITE" id="PS51704">
    <property type="entry name" value="GP_PDE"/>
    <property type="match status" value="1"/>
</dbReference>
<name>A0A7W8P735_9BURK</name>
<dbReference type="GO" id="GO:0008889">
    <property type="term" value="F:glycerophosphodiester phosphodiesterase activity"/>
    <property type="evidence" value="ECO:0007669"/>
    <property type="project" value="TreeGrafter"/>
</dbReference>
<reference evidence="2 3" key="1">
    <citation type="submission" date="2020-08" db="EMBL/GenBank/DDBJ databases">
        <title>Genomic Encyclopedia of Type Strains, Phase IV (KMG-V): Genome sequencing to study the core and pangenomes of soil and plant-associated prokaryotes.</title>
        <authorList>
            <person name="Whitman W."/>
        </authorList>
    </citation>
    <scope>NUCLEOTIDE SEQUENCE [LARGE SCALE GENOMIC DNA]</scope>
    <source>
        <strain evidence="2 3">JPY162</strain>
    </source>
</reference>
<feature type="domain" description="GP-PDE" evidence="1">
    <location>
        <begin position="165"/>
        <end position="483"/>
    </location>
</feature>
<organism evidence="2 3">
    <name type="scientific">Paraburkholderia youngii</name>
    <dbReference type="NCBI Taxonomy" id="2782701"/>
    <lineage>
        <taxon>Bacteria</taxon>
        <taxon>Pseudomonadati</taxon>
        <taxon>Pseudomonadota</taxon>
        <taxon>Betaproteobacteria</taxon>
        <taxon>Burkholderiales</taxon>
        <taxon>Burkholderiaceae</taxon>
        <taxon>Paraburkholderia</taxon>
    </lineage>
</organism>
<dbReference type="InterPro" id="IPR030395">
    <property type="entry name" value="GP_PDE_dom"/>
</dbReference>
<dbReference type="GO" id="GO:0070291">
    <property type="term" value="P:N-acylethanolamine metabolic process"/>
    <property type="evidence" value="ECO:0007669"/>
    <property type="project" value="TreeGrafter"/>
</dbReference>
<gene>
    <name evidence="2" type="ORF">HDG41_008169</name>
</gene>
<dbReference type="SUPFAM" id="SSF51695">
    <property type="entry name" value="PLC-like phosphodiesterases"/>
    <property type="match status" value="1"/>
</dbReference>
<dbReference type="AlphaFoldDB" id="A0A7W8P735"/>
<dbReference type="Pfam" id="PF03009">
    <property type="entry name" value="GDPD"/>
    <property type="match status" value="1"/>
</dbReference>
<dbReference type="RefSeq" id="WP_184229103.1">
    <property type="nucleotide sequence ID" value="NZ_JACHDE010000072.1"/>
</dbReference>
<evidence type="ECO:0000259" key="1">
    <source>
        <dbReference type="PROSITE" id="PS51704"/>
    </source>
</evidence>
<dbReference type="GO" id="GO:0005886">
    <property type="term" value="C:plasma membrane"/>
    <property type="evidence" value="ECO:0007669"/>
    <property type="project" value="TreeGrafter"/>
</dbReference>
<protein>
    <submittedName>
        <fullName evidence="2">Glycerophosphoryl diester phosphodiesterase</fullName>
    </submittedName>
</protein>
<dbReference type="GO" id="GO:0006580">
    <property type="term" value="P:ethanolamine metabolic process"/>
    <property type="evidence" value="ECO:0007669"/>
    <property type="project" value="TreeGrafter"/>
</dbReference>
<comment type="caution">
    <text evidence="2">The sequence shown here is derived from an EMBL/GenBank/DDBJ whole genome shotgun (WGS) entry which is preliminary data.</text>
</comment>
<dbReference type="Proteomes" id="UP000592820">
    <property type="component" value="Unassembled WGS sequence"/>
</dbReference>
<dbReference type="GO" id="GO:0006644">
    <property type="term" value="P:phospholipid metabolic process"/>
    <property type="evidence" value="ECO:0007669"/>
    <property type="project" value="TreeGrafter"/>
</dbReference>
<dbReference type="PANTHER" id="PTHR46320:SF1">
    <property type="entry name" value="GLYCEROPHOSPHODIESTER PHOSPHODIESTERASE 1"/>
    <property type="match status" value="1"/>
</dbReference>
<proteinExistence type="predicted"/>
<evidence type="ECO:0000313" key="2">
    <source>
        <dbReference type="EMBL" id="MBB5406066.1"/>
    </source>
</evidence>
<accession>A0A7W8P735</accession>
<evidence type="ECO:0000313" key="3">
    <source>
        <dbReference type="Proteomes" id="UP000592820"/>
    </source>
</evidence>
<dbReference type="PANTHER" id="PTHR46320">
    <property type="entry name" value="GLYCEROPHOSPHODIESTER PHOSPHODIESTERASE 1"/>
    <property type="match status" value="1"/>
</dbReference>
<dbReference type="CDD" id="cd08566">
    <property type="entry name" value="GDPD_AtGDE_like"/>
    <property type="match status" value="1"/>
</dbReference>
<dbReference type="EMBL" id="JACHDE010000072">
    <property type="protein sequence ID" value="MBB5406066.1"/>
    <property type="molecule type" value="Genomic_DNA"/>
</dbReference>
<sequence length="495" mass="54669">MNASAEIGLAFLVERKSVSCLGRARGQLSDNFAHFVATAPQPRWSARLFATLVSQEFKHFIASIVIAYRTHRVNAMENPAEFVYSPNTTTGDSLFNDDILTTEGSIAMRSFAIQRRRRLLGAAFFTLIALSDATFADGPQHYDPERILAAFKNPYTGAVETERTVGIVAHRGIVGSGCPENSLCSIQNTYNNGIEAIELDVKLSSQGTPYLFHDLNVGRVAAGSGFDIFTGEGWNADVRSLDDAALNRITLRDKQFRITGYDALPLEEALDRVKSDYPYILVILDLRDLDAVSRAADIVIDRGMQNTVVLKFFARLAAAEPGNIVKHTKGVAFAPMIYASDEDELSNQYKQLSCGQAAGYYRQCLVESWLDEASKQSNFAWIEVGNKNPANGDPTYDLVKHVRAGRKAMGTFTPVKEYRQDKNDGEWYVKIDGKCCYSLDEHLTHTAHFGTETADNRPNVQLQLDSGFTSITTDDPLAAAAAASRSGMRDTSRYY</sequence>
<dbReference type="InterPro" id="IPR017946">
    <property type="entry name" value="PLC-like_Pdiesterase_TIM-brl"/>
</dbReference>
<dbReference type="Gene3D" id="3.20.20.190">
    <property type="entry name" value="Phosphatidylinositol (PI) phosphodiesterase"/>
    <property type="match status" value="1"/>
</dbReference>